<organism evidence="7 8">
    <name type="scientific">Salinivirga cyanobacteriivorans</name>
    <dbReference type="NCBI Taxonomy" id="1307839"/>
    <lineage>
        <taxon>Bacteria</taxon>
        <taxon>Pseudomonadati</taxon>
        <taxon>Bacteroidota</taxon>
        <taxon>Bacteroidia</taxon>
        <taxon>Bacteroidales</taxon>
        <taxon>Salinivirgaceae</taxon>
        <taxon>Salinivirga</taxon>
    </lineage>
</organism>
<dbReference type="CDD" id="cd02151">
    <property type="entry name" value="nitroreductase"/>
    <property type="match status" value="1"/>
</dbReference>
<evidence type="ECO:0000256" key="2">
    <source>
        <dbReference type="ARBA" id="ARBA00007118"/>
    </source>
</evidence>
<evidence type="ECO:0000313" key="8">
    <source>
        <dbReference type="Proteomes" id="UP000064893"/>
    </source>
</evidence>
<dbReference type="KEGG" id="blq:L21SP5_00488"/>
<evidence type="ECO:0000256" key="4">
    <source>
        <dbReference type="ARBA" id="ARBA00022643"/>
    </source>
</evidence>
<proteinExistence type="inferred from homology"/>
<evidence type="ECO:0000259" key="6">
    <source>
        <dbReference type="Pfam" id="PF00881"/>
    </source>
</evidence>
<feature type="domain" description="Nitroreductase" evidence="6">
    <location>
        <begin position="8"/>
        <end position="61"/>
    </location>
</feature>
<keyword evidence="4" id="KW-0288">FMN</keyword>
<keyword evidence="3" id="KW-0285">Flavoprotein</keyword>
<name>A0A0S2HW22_9BACT</name>
<dbReference type="PANTHER" id="PTHR43673:SF2">
    <property type="entry name" value="NITROREDUCTASE"/>
    <property type="match status" value="1"/>
</dbReference>
<reference evidence="7 8" key="1">
    <citation type="submission" date="2015-11" db="EMBL/GenBank/DDBJ databases">
        <title>Description and complete genome sequence of a novel strain predominating in hypersaline microbial mats and representing a new family of the Bacteriodetes phylum.</title>
        <authorList>
            <person name="Spring S."/>
            <person name="Bunk B."/>
            <person name="Sproer C."/>
            <person name="Klenk H.-P."/>
        </authorList>
    </citation>
    <scope>NUCLEOTIDE SEQUENCE [LARGE SCALE GENOMIC DNA]</scope>
    <source>
        <strain evidence="7 8">L21-Spi-D4</strain>
    </source>
</reference>
<dbReference type="Proteomes" id="UP000064893">
    <property type="component" value="Chromosome"/>
</dbReference>
<dbReference type="PANTHER" id="PTHR43673">
    <property type="entry name" value="NAD(P)H NITROREDUCTASE YDGI-RELATED"/>
    <property type="match status" value="1"/>
</dbReference>
<dbReference type="InterPro" id="IPR000415">
    <property type="entry name" value="Nitroreductase-like"/>
</dbReference>
<dbReference type="Gene3D" id="3.40.109.10">
    <property type="entry name" value="NADH Oxidase"/>
    <property type="match status" value="1"/>
</dbReference>
<evidence type="ECO:0000256" key="5">
    <source>
        <dbReference type="ARBA" id="ARBA00023002"/>
    </source>
</evidence>
<comment type="similarity">
    <text evidence="2">Belongs to the nitroreductase family.</text>
</comment>
<sequence>MDLNDVFRQRQSVRNFTNQPIEQIKIEALKEALRYAPSSKAQFPCLFYFVKDPVIISQLAQSKPHGATFLEKAPFVIVFAADPEISDVWIEDTSIATTYAMLEVTNLGLGSCWVQIHNRFYNDKTTSEDFIRSLLQIEDKMRITSLLAVGYPAENINGGQKNIYANIIHVG</sequence>
<gene>
    <name evidence="7" type="ORF">L21SP5_00488</name>
</gene>
<evidence type="ECO:0000256" key="1">
    <source>
        <dbReference type="ARBA" id="ARBA00001917"/>
    </source>
</evidence>
<dbReference type="OrthoDB" id="9809288at2"/>
<keyword evidence="5" id="KW-0560">Oxidoreductase</keyword>
<dbReference type="EMBL" id="CP013118">
    <property type="protein sequence ID" value="ALO14164.1"/>
    <property type="molecule type" value="Genomic_DNA"/>
</dbReference>
<feature type="domain" description="Nitroreductase" evidence="6">
    <location>
        <begin position="62"/>
        <end position="151"/>
    </location>
</feature>
<dbReference type="AlphaFoldDB" id="A0A0S2HW22"/>
<dbReference type="SUPFAM" id="SSF55469">
    <property type="entry name" value="FMN-dependent nitroreductase-like"/>
    <property type="match status" value="1"/>
</dbReference>
<dbReference type="GO" id="GO:0016491">
    <property type="term" value="F:oxidoreductase activity"/>
    <property type="evidence" value="ECO:0007669"/>
    <property type="project" value="UniProtKB-KW"/>
</dbReference>
<protein>
    <submittedName>
        <fullName evidence="7">Malonic semialdehyde reductase</fullName>
    </submittedName>
</protein>
<evidence type="ECO:0000313" key="7">
    <source>
        <dbReference type="EMBL" id="ALO14164.1"/>
    </source>
</evidence>
<accession>A0A0S2HW22</accession>
<evidence type="ECO:0000256" key="3">
    <source>
        <dbReference type="ARBA" id="ARBA00022630"/>
    </source>
</evidence>
<dbReference type="Pfam" id="PF00881">
    <property type="entry name" value="Nitroreductase"/>
    <property type="match status" value="2"/>
</dbReference>
<comment type="cofactor">
    <cofactor evidence="1">
        <name>FMN</name>
        <dbReference type="ChEBI" id="CHEBI:58210"/>
    </cofactor>
</comment>
<keyword evidence="8" id="KW-1185">Reference proteome</keyword>
<dbReference type="STRING" id="1307839.L21SP5_00488"/>
<dbReference type="RefSeq" id="WP_057951739.1">
    <property type="nucleotide sequence ID" value="NZ_CP013118.1"/>
</dbReference>
<dbReference type="InterPro" id="IPR029479">
    <property type="entry name" value="Nitroreductase"/>
</dbReference>